<accession>A0A956M339</accession>
<dbReference type="Proteomes" id="UP000697710">
    <property type="component" value="Unassembled WGS sequence"/>
</dbReference>
<dbReference type="AlphaFoldDB" id="A0A956M339"/>
<proteinExistence type="predicted"/>
<dbReference type="EMBL" id="JAGQHR010001036">
    <property type="protein sequence ID" value="MCA9730194.1"/>
    <property type="molecule type" value="Genomic_DNA"/>
</dbReference>
<reference evidence="1" key="2">
    <citation type="journal article" date="2021" name="Microbiome">
        <title>Successional dynamics and alternative stable states in a saline activated sludge microbial community over 9 years.</title>
        <authorList>
            <person name="Wang Y."/>
            <person name="Ye J."/>
            <person name="Ju F."/>
            <person name="Liu L."/>
            <person name="Boyd J.A."/>
            <person name="Deng Y."/>
            <person name="Parks D.H."/>
            <person name="Jiang X."/>
            <person name="Yin X."/>
            <person name="Woodcroft B.J."/>
            <person name="Tyson G.W."/>
            <person name="Hugenholtz P."/>
            <person name="Polz M.F."/>
            <person name="Zhang T."/>
        </authorList>
    </citation>
    <scope>NUCLEOTIDE SEQUENCE</scope>
    <source>
        <strain evidence="1">HKST-UBA01</strain>
    </source>
</reference>
<evidence type="ECO:0008006" key="3">
    <source>
        <dbReference type="Google" id="ProtNLM"/>
    </source>
</evidence>
<evidence type="ECO:0000313" key="2">
    <source>
        <dbReference type="Proteomes" id="UP000697710"/>
    </source>
</evidence>
<organism evidence="1 2">
    <name type="scientific">Eiseniibacteriota bacterium</name>
    <dbReference type="NCBI Taxonomy" id="2212470"/>
    <lineage>
        <taxon>Bacteria</taxon>
        <taxon>Candidatus Eiseniibacteriota</taxon>
    </lineage>
</organism>
<protein>
    <recommendedName>
        <fullName evidence="3">Transporter</fullName>
    </recommendedName>
</protein>
<gene>
    <name evidence="1" type="ORF">KC729_21095</name>
</gene>
<sequence>MPVSLPVGEQFKSYVTGALRTSYSFTFSDTDHYYIGTERDDATETNVAPATKGLEHVLGIEYDLAHGITAIAEIPFVHTEQSRELGGVAGTMEANGLGDIRLLGRYWLRDSVTGPRWYGSAGIRIPTGKSDGQFKRQNGTYVTKDLAAQEGTGNAAGIVELGGNVPLGARFGMAVSARYIFTPSATTVNNFRNELTGNGPEKNSDSDALATQLSFIMPVSMGNGPLSRVSLSAFLDWAWVPYDDLFGKTEGFRRAGPIIAVGPGVGWSPTDAFTISAGVPLTIYRDVQQNGGNVQEWTFQLGLSYDVLQGGGI</sequence>
<comment type="caution">
    <text evidence="1">The sequence shown here is derived from an EMBL/GenBank/DDBJ whole genome shotgun (WGS) entry which is preliminary data.</text>
</comment>
<name>A0A956M339_UNCEI</name>
<reference evidence="1" key="1">
    <citation type="submission" date="2020-04" db="EMBL/GenBank/DDBJ databases">
        <authorList>
            <person name="Zhang T."/>
        </authorList>
    </citation>
    <scope>NUCLEOTIDE SEQUENCE</scope>
    <source>
        <strain evidence="1">HKST-UBA01</strain>
    </source>
</reference>
<evidence type="ECO:0000313" key="1">
    <source>
        <dbReference type="EMBL" id="MCA9730194.1"/>
    </source>
</evidence>